<protein>
    <submittedName>
        <fullName evidence="1">8796_t:CDS:1</fullName>
    </submittedName>
</protein>
<dbReference type="InterPro" id="IPR043129">
    <property type="entry name" value="ATPase_NBD"/>
</dbReference>
<name>A0ABN7VFK7_GIGMA</name>
<organism evidence="1 2">
    <name type="scientific">Gigaspora margarita</name>
    <dbReference type="NCBI Taxonomy" id="4874"/>
    <lineage>
        <taxon>Eukaryota</taxon>
        <taxon>Fungi</taxon>
        <taxon>Fungi incertae sedis</taxon>
        <taxon>Mucoromycota</taxon>
        <taxon>Glomeromycotina</taxon>
        <taxon>Glomeromycetes</taxon>
        <taxon>Diversisporales</taxon>
        <taxon>Gigasporaceae</taxon>
        <taxon>Gigaspora</taxon>
    </lineage>
</organism>
<dbReference type="Gene3D" id="3.30.420.40">
    <property type="match status" value="1"/>
</dbReference>
<dbReference type="SUPFAM" id="SSF53067">
    <property type="entry name" value="Actin-like ATPase domain"/>
    <property type="match status" value="2"/>
</dbReference>
<dbReference type="PANTHER" id="PTHR14187">
    <property type="entry name" value="ALPHA KINASE/ELONGATION FACTOR 2 KINASE"/>
    <property type="match status" value="1"/>
</dbReference>
<reference evidence="1 2" key="1">
    <citation type="submission" date="2021-06" db="EMBL/GenBank/DDBJ databases">
        <authorList>
            <person name="Kallberg Y."/>
            <person name="Tangrot J."/>
            <person name="Rosling A."/>
        </authorList>
    </citation>
    <scope>NUCLEOTIDE SEQUENCE [LARGE SCALE GENOMIC DNA]</scope>
    <source>
        <strain evidence="1 2">120-4 pot B 10/14</strain>
    </source>
</reference>
<gene>
    <name evidence="1" type="ORF">GMARGA_LOCUS17584</name>
</gene>
<dbReference type="Proteomes" id="UP000789901">
    <property type="component" value="Unassembled WGS sequence"/>
</dbReference>
<dbReference type="EMBL" id="CAJVQB010013411">
    <property type="protein sequence ID" value="CAG8761981.1"/>
    <property type="molecule type" value="Genomic_DNA"/>
</dbReference>
<evidence type="ECO:0000313" key="2">
    <source>
        <dbReference type="Proteomes" id="UP000789901"/>
    </source>
</evidence>
<evidence type="ECO:0000313" key="1">
    <source>
        <dbReference type="EMBL" id="CAG8761981.1"/>
    </source>
</evidence>
<dbReference type="PANTHER" id="PTHR14187:SF5">
    <property type="entry name" value="HEAT SHOCK 70 KDA PROTEIN 12A"/>
    <property type="match status" value="1"/>
</dbReference>
<sequence>MNSFHRPTSFTSFIAPLEDIRAVVGIDFGTTFSGFAYANKISSVIDLHTQWPGKEREKTNTVLLYDNSCREVLKWGEPALTFGQKKNKKSIKELGSPQSPHVIERFKLHLDEKLSIGEKPWLPQNLNYKRAIIDYLKKMKGVIENTLDKRWPDLKLTQVIENTLDKRWPDLKLTQVLFVLCVPAEWGPHTKAIMRDSEAAALHCLSSIQEHGLTVGDTFLVVDCGGGTVDLTMRTIQMGNKLNEETERTGDLCGGTFVDQEFINFIGRTVGFNALQRLRTYAYGELQILVISFCDQIKHRFTGDPDEYETAEFDLQAICPSLINYITGAEKPILENSEWVIELDFKTLKKMFDIVINKIIRLIDNQLYQLKTLSNMRKCKAMFLVGGFSSSNYLIKRVREQFKRRVPYISSPRQPVAAIVKGAVAYGLNMSLVKSRILKWTYGVEVKAIFDICNDPLELRTIDNKIWKFDLLAVRGTNVSVNQKFCKEYKPLNPEQTMAVFKVYITTEYQPKYIKNENGMRLLGTLKITLSKWLSRGRDRPVEFGLTFGTMEIKATAKNNCDVISPINDGT</sequence>
<proteinExistence type="predicted"/>
<comment type="caution">
    <text evidence="1">The sequence shown here is derived from an EMBL/GenBank/DDBJ whole genome shotgun (WGS) entry which is preliminary data.</text>
</comment>
<keyword evidence="2" id="KW-1185">Reference proteome</keyword>
<accession>A0ABN7VFK7</accession>